<sequence length="123" mass="13655">MLATGEWYENEWDSGFWKSLEPLGEGARLTPACGTNGPGMHTCTLMTPTAHRIVTLVTQLTIRYKSPSSLLHKTAESRAAVRVRTAGLLTSLRLTWCFADFQLPGSMQSRSSRSEVEPSKLHF</sequence>
<dbReference type="Proteomes" id="UP000585614">
    <property type="component" value="Unassembled WGS sequence"/>
</dbReference>
<dbReference type="EMBL" id="JACAGC010000028">
    <property type="protein sequence ID" value="KAF6273213.1"/>
    <property type="molecule type" value="Genomic_DNA"/>
</dbReference>
<organism evidence="1 2">
    <name type="scientific">Rhinolophus ferrumequinum</name>
    <name type="common">Greater horseshoe bat</name>
    <dbReference type="NCBI Taxonomy" id="59479"/>
    <lineage>
        <taxon>Eukaryota</taxon>
        <taxon>Metazoa</taxon>
        <taxon>Chordata</taxon>
        <taxon>Craniata</taxon>
        <taxon>Vertebrata</taxon>
        <taxon>Euteleostomi</taxon>
        <taxon>Mammalia</taxon>
        <taxon>Eutheria</taxon>
        <taxon>Laurasiatheria</taxon>
        <taxon>Chiroptera</taxon>
        <taxon>Yinpterochiroptera</taxon>
        <taxon>Rhinolophoidea</taxon>
        <taxon>Rhinolophidae</taxon>
        <taxon>Rhinolophinae</taxon>
        <taxon>Rhinolophus</taxon>
    </lineage>
</organism>
<gene>
    <name evidence="1" type="ORF">mRhiFer1_009501</name>
</gene>
<comment type="caution">
    <text evidence="1">The sequence shown here is derived from an EMBL/GenBank/DDBJ whole genome shotgun (WGS) entry which is preliminary data.</text>
</comment>
<dbReference type="AlphaFoldDB" id="A0A7J7RAW0"/>
<reference evidence="1 2" key="1">
    <citation type="journal article" date="2020" name="Nature">
        <title>Six reference-quality genomes reveal evolution of bat adaptations.</title>
        <authorList>
            <person name="Jebb D."/>
            <person name="Huang Z."/>
            <person name="Pippel M."/>
            <person name="Hughes G.M."/>
            <person name="Lavrichenko K."/>
            <person name="Devanna P."/>
            <person name="Winkler S."/>
            <person name="Jermiin L.S."/>
            <person name="Skirmuntt E.C."/>
            <person name="Katzourakis A."/>
            <person name="Burkitt-Gray L."/>
            <person name="Ray D.A."/>
            <person name="Sullivan K.A.M."/>
            <person name="Roscito J.G."/>
            <person name="Kirilenko B.M."/>
            <person name="Davalos L.M."/>
            <person name="Corthals A.P."/>
            <person name="Power M.L."/>
            <person name="Jones G."/>
            <person name="Ransome R.D."/>
            <person name="Dechmann D.K.N."/>
            <person name="Locatelli A.G."/>
            <person name="Puechmaille S.J."/>
            <person name="Fedrigo O."/>
            <person name="Jarvis E.D."/>
            <person name="Hiller M."/>
            <person name="Vernes S.C."/>
            <person name="Myers E.W."/>
            <person name="Teeling E.C."/>
        </authorList>
    </citation>
    <scope>NUCLEOTIDE SEQUENCE [LARGE SCALE GENOMIC DNA]</scope>
    <source>
        <strain evidence="1">MRhiFer1</strain>
        <tissue evidence="1">Lung</tissue>
    </source>
</reference>
<name>A0A7J7RAW0_RHIFE</name>
<protein>
    <submittedName>
        <fullName evidence="1">Uncharacterized protein</fullName>
    </submittedName>
</protein>
<accession>A0A7J7RAW0</accession>
<evidence type="ECO:0000313" key="1">
    <source>
        <dbReference type="EMBL" id="KAF6273213.1"/>
    </source>
</evidence>
<proteinExistence type="predicted"/>
<evidence type="ECO:0000313" key="2">
    <source>
        <dbReference type="Proteomes" id="UP000585614"/>
    </source>
</evidence>